<dbReference type="OrthoDB" id="3774915at2"/>
<dbReference type="AlphaFoldDB" id="A0A543ACH3"/>
<reference evidence="1 2" key="1">
    <citation type="submission" date="2019-06" db="EMBL/GenBank/DDBJ databases">
        <title>Sequencing the genomes of 1000 actinobacteria strains.</title>
        <authorList>
            <person name="Klenk H.-P."/>
        </authorList>
    </citation>
    <scope>NUCLEOTIDE SEQUENCE [LARGE SCALE GENOMIC DNA]</scope>
    <source>
        <strain evidence="1 2">DSM 25218</strain>
    </source>
</reference>
<dbReference type="EMBL" id="VFOV01000001">
    <property type="protein sequence ID" value="TQL70206.1"/>
    <property type="molecule type" value="Genomic_DNA"/>
</dbReference>
<dbReference type="RefSeq" id="WP_141781994.1">
    <property type="nucleotide sequence ID" value="NZ_VFOV01000001.1"/>
</dbReference>
<gene>
    <name evidence="1" type="ORF">FB381_4135</name>
</gene>
<name>A0A543ACH3_9ACTN</name>
<organism evidence="1 2">
    <name type="scientific">Nocardioides albertanoniae</name>
    <dbReference type="NCBI Taxonomy" id="1175486"/>
    <lineage>
        <taxon>Bacteria</taxon>
        <taxon>Bacillati</taxon>
        <taxon>Actinomycetota</taxon>
        <taxon>Actinomycetes</taxon>
        <taxon>Propionibacteriales</taxon>
        <taxon>Nocardioidaceae</taxon>
        <taxon>Nocardioides</taxon>
    </lineage>
</organism>
<keyword evidence="2" id="KW-1185">Reference proteome</keyword>
<accession>A0A543ACH3</accession>
<comment type="caution">
    <text evidence="1">The sequence shown here is derived from an EMBL/GenBank/DDBJ whole genome shotgun (WGS) entry which is preliminary data.</text>
</comment>
<sequence length="204" mass="23130">MFLVTDPPEPPATDAFVLEPLRPDLIDLDTEAYLTSPDVIREHSCGRWPVVGFGREDNLPLVIRHWSDHQARRAFTYLFLDPEGTSSLGCLYVQPLFPYLESMGADAQTLLRYAGGATARVSYWLRQDSGPELAASVAERVDEWLRTSWPLDSYLYRATPEEEFTVSSLDRLPLDRVVIDLPAEPHSYLWWSAQVRGGTTRMVS</sequence>
<protein>
    <submittedName>
        <fullName evidence="1">Uncharacterized protein</fullName>
    </submittedName>
</protein>
<evidence type="ECO:0000313" key="1">
    <source>
        <dbReference type="EMBL" id="TQL70206.1"/>
    </source>
</evidence>
<evidence type="ECO:0000313" key="2">
    <source>
        <dbReference type="Proteomes" id="UP000320209"/>
    </source>
</evidence>
<proteinExistence type="predicted"/>
<dbReference type="Proteomes" id="UP000320209">
    <property type="component" value="Unassembled WGS sequence"/>
</dbReference>